<dbReference type="AlphaFoldDB" id="A0A3N2QDI0"/>
<gene>
    <name evidence="2" type="ORF">EDM02_00060</name>
</gene>
<reference evidence="2 3" key="1">
    <citation type="submission" date="2018-09" db="EMBL/GenBank/DDBJ databases">
        <title>Comparative Genomics of Wolbachia-Cardinium Dual Endosymbiosis in a Plant-Parasitic Nematode.</title>
        <authorList>
            <person name="Brown A.M.V."/>
            <person name="Wasala S.K."/>
            <person name="Howe D.K."/>
            <person name="Peetz A.B."/>
            <person name="Zasada I.A."/>
            <person name="Denver D.R."/>
        </authorList>
    </citation>
    <scope>NUCLEOTIDE SEQUENCE [LARGE SCALE GENOMIC DNA]</scope>
    <source>
        <strain evidence="2 3">Pp_1</strain>
    </source>
</reference>
<protein>
    <recommendedName>
        <fullName evidence="4">Transposase IS4-like domain-containing protein</fullName>
    </recommendedName>
</protein>
<keyword evidence="1" id="KW-1133">Transmembrane helix</keyword>
<comment type="caution">
    <text evidence="2">The sequence shown here is derived from an EMBL/GenBank/DDBJ whole genome shotgun (WGS) entry which is preliminary data.</text>
</comment>
<feature type="transmembrane region" description="Helical" evidence="1">
    <location>
        <begin position="134"/>
        <end position="150"/>
    </location>
</feature>
<proteinExistence type="predicted"/>
<accession>A0A3N2QDI0</accession>
<name>A0A3N2QDI0_9BACT</name>
<organism evidence="2 3">
    <name type="scientific">Candidatus Cardinium hertigii</name>
    <dbReference type="NCBI Taxonomy" id="247481"/>
    <lineage>
        <taxon>Bacteria</taxon>
        <taxon>Pseudomonadati</taxon>
        <taxon>Bacteroidota</taxon>
        <taxon>Cytophagia</taxon>
        <taxon>Cytophagales</taxon>
        <taxon>Amoebophilaceae</taxon>
        <taxon>Candidatus Cardinium</taxon>
    </lineage>
</organism>
<dbReference type="PANTHER" id="PTHR34614:SF2">
    <property type="entry name" value="TRANSPOSASE IS4-LIKE DOMAIN-CONTAINING PROTEIN"/>
    <property type="match status" value="1"/>
</dbReference>
<dbReference type="PANTHER" id="PTHR34614">
    <property type="match status" value="1"/>
</dbReference>
<evidence type="ECO:0000313" key="3">
    <source>
        <dbReference type="Proteomes" id="UP000270927"/>
    </source>
</evidence>
<evidence type="ECO:0008006" key="4">
    <source>
        <dbReference type="Google" id="ProtNLM"/>
    </source>
</evidence>
<dbReference type="Proteomes" id="UP000270927">
    <property type="component" value="Unassembled WGS sequence"/>
</dbReference>
<keyword evidence="1" id="KW-0812">Transmembrane</keyword>
<evidence type="ECO:0000313" key="2">
    <source>
        <dbReference type="EMBL" id="ROT47857.1"/>
    </source>
</evidence>
<keyword evidence="3" id="KW-1185">Reference proteome</keyword>
<keyword evidence="1" id="KW-0472">Membrane</keyword>
<evidence type="ECO:0000256" key="1">
    <source>
        <dbReference type="SAM" id="Phobius"/>
    </source>
</evidence>
<sequence>MKPLNYYLWHLGNQLFGCLKDLDKEILQINKKLHYHKISYTAATIPTYLRKGRPKKDDKPDKVTYKAHTVLLRDEEKIEYATLSKGLFILATNQLDGITLIIKNNLVLNQDLSLFIKDNSFEVDSILLKKPGRISVLMVVMTLCLMVYSFAQYDKTISCLRFIRNLFYFCTIVFEHVLFQKREL</sequence>
<dbReference type="EMBL" id="RARA01000004">
    <property type="protein sequence ID" value="ROT47857.1"/>
    <property type="molecule type" value="Genomic_DNA"/>
</dbReference>